<dbReference type="Gene3D" id="2.160.10.10">
    <property type="entry name" value="Hexapeptide repeat proteins"/>
    <property type="match status" value="1"/>
</dbReference>
<name>A0A926D551_9FIRM</name>
<dbReference type="EMBL" id="JACRSR010000001">
    <property type="protein sequence ID" value="MBC8531074.1"/>
    <property type="molecule type" value="Genomic_DNA"/>
</dbReference>
<dbReference type="Proteomes" id="UP000623172">
    <property type="component" value="Unassembled WGS sequence"/>
</dbReference>
<dbReference type="AlphaFoldDB" id="A0A926D551"/>
<dbReference type="PANTHER" id="PTHR13061:SF29">
    <property type="entry name" value="GAMMA CARBONIC ANHYDRASE-LIKE 1, MITOCHONDRIAL-RELATED"/>
    <property type="match status" value="1"/>
</dbReference>
<dbReference type="SUPFAM" id="SSF51161">
    <property type="entry name" value="Trimeric LpxA-like enzymes"/>
    <property type="match status" value="1"/>
</dbReference>
<sequence>MENTIKTGDNVYVHHSAVLMGSVTLGDSVNIWPSAVLRGDLQPITVGEMTNIQEHVTIHVDYEAPTKIGSHVTIGHGAIVHGCTIKDNALIGMGAIIMDGAIIGKNCIVGAGALVPQNTVVQDGSVVVGNPARVVRPVKPEEIQGIEESARNYYQQAMIEMATEAEGID</sequence>
<comment type="caution">
    <text evidence="1">The sequence shown here is derived from an EMBL/GenBank/DDBJ whole genome shotgun (WGS) entry which is preliminary data.</text>
</comment>
<dbReference type="InterPro" id="IPR001451">
    <property type="entry name" value="Hexapep"/>
</dbReference>
<dbReference type="InterPro" id="IPR050484">
    <property type="entry name" value="Transf_Hexapept/Carb_Anhydrase"/>
</dbReference>
<dbReference type="RefSeq" id="WP_249315137.1">
    <property type="nucleotide sequence ID" value="NZ_JACRSR010000001.1"/>
</dbReference>
<reference evidence="1" key="1">
    <citation type="submission" date="2020-08" db="EMBL/GenBank/DDBJ databases">
        <title>Genome public.</title>
        <authorList>
            <person name="Liu C."/>
            <person name="Sun Q."/>
        </authorList>
    </citation>
    <scope>NUCLEOTIDE SEQUENCE</scope>
    <source>
        <strain evidence="1">NSJ-53</strain>
    </source>
</reference>
<dbReference type="Pfam" id="PF00132">
    <property type="entry name" value="Hexapep"/>
    <property type="match status" value="2"/>
</dbReference>
<accession>A0A926D551</accession>
<organism evidence="1 2">
    <name type="scientific">Gehongia tenuis</name>
    <dbReference type="NCBI Taxonomy" id="2763655"/>
    <lineage>
        <taxon>Bacteria</taxon>
        <taxon>Bacillati</taxon>
        <taxon>Bacillota</taxon>
        <taxon>Clostridia</taxon>
        <taxon>Christensenellales</taxon>
        <taxon>Christensenellaceae</taxon>
        <taxon>Gehongia</taxon>
    </lineage>
</organism>
<evidence type="ECO:0000313" key="1">
    <source>
        <dbReference type="EMBL" id="MBC8531074.1"/>
    </source>
</evidence>
<dbReference type="InterPro" id="IPR011004">
    <property type="entry name" value="Trimer_LpxA-like_sf"/>
</dbReference>
<dbReference type="CDD" id="cd04645">
    <property type="entry name" value="LbH_gamma_CA_like"/>
    <property type="match status" value="1"/>
</dbReference>
<protein>
    <submittedName>
        <fullName evidence="1">Gamma carbonic anhydrase family protein</fullName>
    </submittedName>
</protein>
<keyword evidence="2" id="KW-1185">Reference proteome</keyword>
<dbReference type="InterPro" id="IPR047324">
    <property type="entry name" value="LbH_gamma_CA-like"/>
</dbReference>
<dbReference type="PANTHER" id="PTHR13061">
    <property type="entry name" value="DYNACTIN SUBUNIT P25"/>
    <property type="match status" value="1"/>
</dbReference>
<gene>
    <name evidence="1" type="ORF">H8696_04340</name>
</gene>
<evidence type="ECO:0000313" key="2">
    <source>
        <dbReference type="Proteomes" id="UP000623172"/>
    </source>
</evidence>
<proteinExistence type="predicted"/>